<feature type="region of interest" description="Disordered" evidence="1">
    <location>
        <begin position="163"/>
        <end position="195"/>
    </location>
</feature>
<dbReference type="AlphaFoldDB" id="A0A1H4K2G8"/>
<dbReference type="Proteomes" id="UP000182409">
    <property type="component" value="Unassembled WGS sequence"/>
</dbReference>
<sequence length="195" mass="20823">MWKPNLAKGLCPDRAAQGVSRSLPRCACADLRFARPFHSIFASVPRDGDASAVAHPHGGGNLRVVDNLDALASQEGRETIDALAGVSGNFAQRFLEEVASHFAGDDENHRQAEQEIVLSALGTTADIKLTSFALRLALTDHLSLPRDTDPDLLTEAEVIFVPPQASPKKASKPKAAPTLVKPAEKKTSAKKQRAA</sequence>
<reference evidence="2 3" key="1">
    <citation type="submission" date="2016-10" db="EMBL/GenBank/DDBJ databases">
        <authorList>
            <person name="de Groot N.N."/>
        </authorList>
    </citation>
    <scope>NUCLEOTIDE SEQUENCE [LARGE SCALE GENOMIC DNA]</scope>
    <source>
        <strain evidence="2 3">AB35.6</strain>
    </source>
</reference>
<evidence type="ECO:0000313" key="2">
    <source>
        <dbReference type="EMBL" id="SEB52617.1"/>
    </source>
</evidence>
<dbReference type="RefSeq" id="WP_074652584.1">
    <property type="nucleotide sequence ID" value="NZ_FNSD01000001.1"/>
</dbReference>
<organism evidence="2 3">
    <name type="scientific">Terriglobus roseus</name>
    <dbReference type="NCBI Taxonomy" id="392734"/>
    <lineage>
        <taxon>Bacteria</taxon>
        <taxon>Pseudomonadati</taxon>
        <taxon>Acidobacteriota</taxon>
        <taxon>Terriglobia</taxon>
        <taxon>Terriglobales</taxon>
        <taxon>Acidobacteriaceae</taxon>
        <taxon>Terriglobus</taxon>
    </lineage>
</organism>
<proteinExistence type="predicted"/>
<gene>
    <name evidence="2" type="ORF">SAMN05443244_0963</name>
</gene>
<evidence type="ECO:0000256" key="1">
    <source>
        <dbReference type="SAM" id="MobiDB-lite"/>
    </source>
</evidence>
<evidence type="ECO:0000313" key="3">
    <source>
        <dbReference type="Proteomes" id="UP000182409"/>
    </source>
</evidence>
<name>A0A1H4K2G8_9BACT</name>
<feature type="compositionally biased region" description="Low complexity" evidence="1">
    <location>
        <begin position="163"/>
        <end position="177"/>
    </location>
</feature>
<protein>
    <submittedName>
        <fullName evidence="2">Uncharacterized protein</fullName>
    </submittedName>
</protein>
<dbReference type="EMBL" id="FNSD01000001">
    <property type="protein sequence ID" value="SEB52617.1"/>
    <property type="molecule type" value="Genomic_DNA"/>
</dbReference>
<accession>A0A1H4K2G8</accession>